<protein>
    <submittedName>
        <fullName evidence="1">Phage portal protein, HK97 family</fullName>
    </submittedName>
</protein>
<evidence type="ECO:0000313" key="2">
    <source>
        <dbReference type="Proteomes" id="UP000013520"/>
    </source>
</evidence>
<dbReference type="HOGENOM" id="CLU_033789_0_1_9"/>
<dbReference type="Gene3D" id="3.30.1120.70">
    <property type="match status" value="1"/>
</dbReference>
<gene>
    <name evidence="1" type="ORF">Desgi_4506</name>
</gene>
<proteinExistence type="predicted"/>
<accession>R4KM20</accession>
<dbReference type="InterPro" id="IPR006944">
    <property type="entry name" value="Phage/GTA_portal"/>
</dbReference>
<keyword evidence="2" id="KW-1185">Reference proteome</keyword>
<sequence length="430" mass="48936">MRASQPRCFFHAHFKGGEILKIPILSNLFKSRASPRNSFWQNTQAFFFGPTPSGKTVNERTAMATSAVYACVRVLSETIASLPLHVYRRTGQGKEKAMDHNLYYLLHDEPNPEMTSFVFRETLMGHLLLWGNAYAQIIRDGRGRVIGLYPLLPDRMDVGRTEQGELYYRYQKEGREYLLRREEVLHIPGLSFDGLVGYSPIAMAKNAIGMALATEEYGSKLFANDARPSVVLEHPGILKDPAKIRDSWNQIYRGSENAHKVAVLEEGMSVKTLSMPPEQAQFLETRKFQIEEICRIFRVPPHLVANLERATFSNIESQSISFIDNTIVPWVARFEQAMQKALFLGGEKQQYLVKFNLNGRLRGDAQSRAAFYQTMRQNGIMSANDIRELESMNLIPDELGGNKYLVNGNFVDMADAGAWTEKYRKEDTDE</sequence>
<dbReference type="InterPro" id="IPR006427">
    <property type="entry name" value="Portal_HK97"/>
</dbReference>
<dbReference type="Gene3D" id="3.40.140.120">
    <property type="match status" value="1"/>
</dbReference>
<dbReference type="NCBIfam" id="TIGR01537">
    <property type="entry name" value="portal_HK97"/>
    <property type="match status" value="1"/>
</dbReference>
<dbReference type="Gene3D" id="1.20.1270.210">
    <property type="match status" value="1"/>
</dbReference>
<dbReference type="eggNOG" id="COG4695">
    <property type="taxonomic scope" value="Bacteria"/>
</dbReference>
<dbReference type="Pfam" id="PF04860">
    <property type="entry name" value="Phage_portal"/>
    <property type="match status" value="1"/>
</dbReference>
<dbReference type="EMBL" id="CP003273">
    <property type="protein sequence ID" value="AGL03734.1"/>
    <property type="molecule type" value="Genomic_DNA"/>
</dbReference>
<dbReference type="STRING" id="767817.Desgi_4506"/>
<evidence type="ECO:0000313" key="1">
    <source>
        <dbReference type="EMBL" id="AGL03734.1"/>
    </source>
</evidence>
<name>R4KM20_9FIRM</name>
<dbReference type="AlphaFoldDB" id="R4KM20"/>
<organism evidence="1 2">
    <name type="scientific">Desulfoscipio gibsoniae DSM 7213</name>
    <dbReference type="NCBI Taxonomy" id="767817"/>
    <lineage>
        <taxon>Bacteria</taxon>
        <taxon>Bacillati</taxon>
        <taxon>Bacillota</taxon>
        <taxon>Clostridia</taxon>
        <taxon>Eubacteriales</taxon>
        <taxon>Desulfallaceae</taxon>
        <taxon>Desulfoscipio</taxon>
    </lineage>
</organism>
<reference evidence="1 2" key="1">
    <citation type="submission" date="2012-01" db="EMBL/GenBank/DDBJ databases">
        <title>Complete sequence of Desulfotomaculum gibsoniae DSM 7213.</title>
        <authorList>
            <consortium name="US DOE Joint Genome Institute"/>
            <person name="Lucas S."/>
            <person name="Han J."/>
            <person name="Lapidus A."/>
            <person name="Cheng J.-F."/>
            <person name="Goodwin L."/>
            <person name="Pitluck S."/>
            <person name="Peters L."/>
            <person name="Ovchinnikova G."/>
            <person name="Teshima H."/>
            <person name="Detter J.C."/>
            <person name="Han C."/>
            <person name="Tapia R."/>
            <person name="Land M."/>
            <person name="Hauser L."/>
            <person name="Kyrpides N."/>
            <person name="Ivanova N."/>
            <person name="Pagani I."/>
            <person name="Parshina S."/>
            <person name="Plugge C."/>
            <person name="Muyzer G."/>
            <person name="Kuever J."/>
            <person name="Ivanova A."/>
            <person name="Nazina T."/>
            <person name="Klenk H.-P."/>
            <person name="Brambilla E."/>
            <person name="Spring S."/>
            <person name="Stams A.F."/>
            <person name="Woyke T."/>
        </authorList>
    </citation>
    <scope>NUCLEOTIDE SEQUENCE [LARGE SCALE GENOMIC DNA]</scope>
    <source>
        <strain evidence="1 2">DSM 7213</strain>
    </source>
</reference>
<dbReference type="Proteomes" id="UP000013520">
    <property type="component" value="Chromosome"/>
</dbReference>
<dbReference type="KEGG" id="dgi:Desgi_4506"/>